<dbReference type="Proteomes" id="UP000199607">
    <property type="component" value="Unassembled WGS sequence"/>
</dbReference>
<dbReference type="AlphaFoldDB" id="A0A1I4BGB9"/>
<protein>
    <submittedName>
        <fullName evidence="1">Uncharacterized protein</fullName>
    </submittedName>
</protein>
<evidence type="ECO:0000313" key="2">
    <source>
        <dbReference type="Proteomes" id="UP000199607"/>
    </source>
</evidence>
<sequence length="67" mass="7223">MNPDRAKITAATEWPQFTVKCALGSHIHGIDAVFDPDEVILFDPTQKGGSAWISAKSGSYVPTDETC</sequence>
<organism evidence="1 2">
    <name type="scientific">Halogranum rubrum</name>
    <dbReference type="NCBI Taxonomy" id="553466"/>
    <lineage>
        <taxon>Archaea</taxon>
        <taxon>Methanobacteriati</taxon>
        <taxon>Methanobacteriota</taxon>
        <taxon>Stenosarchaea group</taxon>
        <taxon>Halobacteria</taxon>
        <taxon>Halobacteriales</taxon>
        <taxon>Haloferacaceae</taxon>
    </lineage>
</organism>
<dbReference type="EMBL" id="FOTC01000001">
    <property type="protein sequence ID" value="SFK67340.1"/>
    <property type="molecule type" value="Genomic_DNA"/>
</dbReference>
<proteinExistence type="predicted"/>
<name>A0A1I4BGB9_9EURY</name>
<reference evidence="2" key="1">
    <citation type="submission" date="2016-10" db="EMBL/GenBank/DDBJ databases">
        <authorList>
            <person name="Varghese N."/>
            <person name="Submissions S."/>
        </authorList>
    </citation>
    <scope>NUCLEOTIDE SEQUENCE [LARGE SCALE GENOMIC DNA]</scope>
    <source>
        <strain evidence="2">CGMCC 1.7738</strain>
    </source>
</reference>
<evidence type="ECO:0000313" key="1">
    <source>
        <dbReference type="EMBL" id="SFK67340.1"/>
    </source>
</evidence>
<gene>
    <name evidence="1" type="ORF">SAMN04487950_0515</name>
</gene>
<keyword evidence="2" id="KW-1185">Reference proteome</keyword>
<accession>A0A1I4BGB9</accession>